<evidence type="ECO:0000256" key="1">
    <source>
        <dbReference type="SAM" id="MobiDB-lite"/>
    </source>
</evidence>
<organism evidence="2 3">
    <name type="scientific">Novymonas esmeraldas</name>
    <dbReference type="NCBI Taxonomy" id="1808958"/>
    <lineage>
        <taxon>Eukaryota</taxon>
        <taxon>Discoba</taxon>
        <taxon>Euglenozoa</taxon>
        <taxon>Kinetoplastea</taxon>
        <taxon>Metakinetoplastina</taxon>
        <taxon>Trypanosomatida</taxon>
        <taxon>Trypanosomatidae</taxon>
        <taxon>Novymonas</taxon>
    </lineage>
</organism>
<dbReference type="EMBL" id="JAECZO010000016">
    <property type="protein sequence ID" value="KAK7201504.1"/>
    <property type="molecule type" value="Genomic_DNA"/>
</dbReference>
<accession>A0AAW0F666</accession>
<dbReference type="Proteomes" id="UP001430356">
    <property type="component" value="Unassembled WGS sequence"/>
</dbReference>
<evidence type="ECO:0000313" key="2">
    <source>
        <dbReference type="EMBL" id="KAK7201504.1"/>
    </source>
</evidence>
<evidence type="ECO:0000313" key="3">
    <source>
        <dbReference type="Proteomes" id="UP001430356"/>
    </source>
</evidence>
<gene>
    <name evidence="2" type="ORF">NESM_000214200</name>
</gene>
<feature type="compositionally biased region" description="Low complexity" evidence="1">
    <location>
        <begin position="119"/>
        <end position="135"/>
    </location>
</feature>
<name>A0AAW0F666_9TRYP</name>
<feature type="region of interest" description="Disordered" evidence="1">
    <location>
        <begin position="118"/>
        <end position="152"/>
    </location>
</feature>
<reference evidence="2 3" key="1">
    <citation type="journal article" date="2021" name="MBio">
        <title>A New Model Trypanosomatid, Novymonas esmeraldas: Genomic Perception of Its 'Candidatus Pandoraea novymonadis' Endosymbiont.</title>
        <authorList>
            <person name="Zakharova A."/>
            <person name="Saura A."/>
            <person name="Butenko A."/>
            <person name="Podesvova L."/>
            <person name="Warmusova S."/>
            <person name="Kostygov A.Y."/>
            <person name="Nenarokova A."/>
            <person name="Lukes J."/>
            <person name="Opperdoes F.R."/>
            <person name="Yurchenko V."/>
        </authorList>
    </citation>
    <scope>NUCLEOTIDE SEQUENCE [LARGE SCALE GENOMIC DNA]</scope>
    <source>
        <strain evidence="2 3">E262AT.01</strain>
    </source>
</reference>
<comment type="caution">
    <text evidence="2">The sequence shown here is derived from an EMBL/GenBank/DDBJ whole genome shotgun (WGS) entry which is preliminary data.</text>
</comment>
<sequence length="229" mass="25794">MESCSASHGSSPQLQQFIVEKQGRYEDVLWHTRVLTVDASRGRLYLSKVHKADTVDHRCMTRIDVVKLWPTFNSRRVGEAYQSDAAQRTLCIKGLVGIKSKSLFHKWFPSSEARRQEEAAAAAAAQEAETRASTTVQSPSGKDGLPSKDTPMPLVLSNAREYHYFEAELWMVRCMTHSDLRDMADALHVAAPEPSAMTGYWMLKRRIAKADAQLEGNAQEDEWMGTHVR</sequence>
<keyword evidence="3" id="KW-1185">Reference proteome</keyword>
<dbReference type="AlphaFoldDB" id="A0AAW0F666"/>
<protein>
    <submittedName>
        <fullName evidence="2">Uncharacterized protein</fullName>
    </submittedName>
</protein>
<proteinExistence type="predicted"/>